<dbReference type="Proteomes" id="UP001159363">
    <property type="component" value="Chromosome X"/>
</dbReference>
<evidence type="ECO:0000259" key="1">
    <source>
        <dbReference type="Pfam" id="PF03184"/>
    </source>
</evidence>
<keyword evidence="3" id="KW-1185">Reference proteome</keyword>
<gene>
    <name evidence="2" type="ORF">PR048_013094</name>
</gene>
<organism evidence="2 3">
    <name type="scientific">Dryococelus australis</name>
    <dbReference type="NCBI Taxonomy" id="614101"/>
    <lineage>
        <taxon>Eukaryota</taxon>
        <taxon>Metazoa</taxon>
        <taxon>Ecdysozoa</taxon>
        <taxon>Arthropoda</taxon>
        <taxon>Hexapoda</taxon>
        <taxon>Insecta</taxon>
        <taxon>Pterygota</taxon>
        <taxon>Neoptera</taxon>
        <taxon>Polyneoptera</taxon>
        <taxon>Phasmatodea</taxon>
        <taxon>Verophasmatodea</taxon>
        <taxon>Anareolatae</taxon>
        <taxon>Phasmatidae</taxon>
        <taxon>Eurycanthinae</taxon>
        <taxon>Dryococelus</taxon>
    </lineage>
</organism>
<accession>A0ABQ9HRN1</accession>
<feature type="domain" description="DDE-1" evidence="1">
    <location>
        <begin position="13"/>
        <end position="85"/>
    </location>
</feature>
<proteinExistence type="predicted"/>
<protein>
    <recommendedName>
        <fullName evidence="1">DDE-1 domain-containing protein</fullName>
    </recommendedName>
</protein>
<sequence length="132" mass="14871">MSFGPQPRVALLCSHTGNINSDLLVELLQHFQKHVQASKANPALLILDNHSSHLSLNSVLYCREHSIHVLSTHLHSSQKIQPVDRHFQIAELLGITYNGCITINKSINAFKVCGNVPLDRNIFMEEDFCHHL</sequence>
<evidence type="ECO:0000313" key="3">
    <source>
        <dbReference type="Proteomes" id="UP001159363"/>
    </source>
</evidence>
<dbReference type="InterPro" id="IPR004875">
    <property type="entry name" value="DDE_SF_endonuclease_dom"/>
</dbReference>
<comment type="caution">
    <text evidence="2">The sequence shown here is derived from an EMBL/GenBank/DDBJ whole genome shotgun (WGS) entry which is preliminary data.</text>
</comment>
<dbReference type="Pfam" id="PF03184">
    <property type="entry name" value="DDE_1"/>
    <property type="match status" value="1"/>
</dbReference>
<dbReference type="EMBL" id="JARBHB010000004">
    <property type="protein sequence ID" value="KAJ8886882.1"/>
    <property type="molecule type" value="Genomic_DNA"/>
</dbReference>
<name>A0ABQ9HRN1_9NEOP</name>
<evidence type="ECO:0000313" key="2">
    <source>
        <dbReference type="EMBL" id="KAJ8886882.1"/>
    </source>
</evidence>
<reference evidence="2 3" key="1">
    <citation type="submission" date="2023-02" db="EMBL/GenBank/DDBJ databases">
        <title>LHISI_Scaffold_Assembly.</title>
        <authorList>
            <person name="Stuart O.P."/>
            <person name="Cleave R."/>
            <person name="Magrath M.J.L."/>
            <person name="Mikheyev A.S."/>
        </authorList>
    </citation>
    <scope>NUCLEOTIDE SEQUENCE [LARGE SCALE GENOMIC DNA]</scope>
    <source>
        <strain evidence="2">Daus_M_001</strain>
        <tissue evidence="2">Leg muscle</tissue>
    </source>
</reference>